<comment type="caution">
    <text evidence="11">The sequence shown here is derived from an EMBL/GenBank/DDBJ whole genome shotgun (WGS) entry which is preliminary data.</text>
</comment>
<dbReference type="SUPFAM" id="SSF52743">
    <property type="entry name" value="Subtilisin-like"/>
    <property type="match status" value="1"/>
</dbReference>
<dbReference type="GO" id="GO:0016787">
    <property type="term" value="F:hydrolase activity"/>
    <property type="evidence" value="ECO:0007669"/>
    <property type="project" value="UniProtKB-KW"/>
</dbReference>
<dbReference type="InterPro" id="IPR015919">
    <property type="entry name" value="Cadherin-like_sf"/>
</dbReference>
<evidence type="ECO:0000256" key="8">
    <source>
        <dbReference type="SAM" id="SignalP"/>
    </source>
</evidence>
<dbReference type="InterPro" id="IPR043504">
    <property type="entry name" value="Peptidase_S1_PA_chymotrypsin"/>
</dbReference>
<dbReference type="Pfam" id="PF00089">
    <property type="entry name" value="Trypsin"/>
    <property type="match status" value="1"/>
</dbReference>
<accession>A0ABU5R270</accession>
<dbReference type="Gene3D" id="3.40.50.200">
    <property type="entry name" value="Peptidase S8/S53 domain"/>
    <property type="match status" value="1"/>
</dbReference>
<evidence type="ECO:0000313" key="12">
    <source>
        <dbReference type="Proteomes" id="UP001304298"/>
    </source>
</evidence>
<keyword evidence="6" id="KW-0106">Calcium</keyword>
<dbReference type="PROSITE" id="PS51695">
    <property type="entry name" value="SEDOLISIN"/>
    <property type="match status" value="1"/>
</dbReference>
<reference evidence="11 12" key="1">
    <citation type="submission" date="2023-12" db="EMBL/GenBank/DDBJ databases">
        <title>Amycolatopsis sp. V23-08.</title>
        <authorList>
            <person name="Somphong A."/>
        </authorList>
    </citation>
    <scope>NUCLEOTIDE SEQUENCE [LARGE SCALE GENOMIC DNA]</scope>
    <source>
        <strain evidence="11 12">V23-08</strain>
    </source>
</reference>
<dbReference type="InterPro" id="IPR050819">
    <property type="entry name" value="Tripeptidyl-peptidase_I"/>
</dbReference>
<dbReference type="InterPro" id="IPR030400">
    <property type="entry name" value="Sedolisin_dom"/>
</dbReference>
<keyword evidence="12" id="KW-1185">Reference proteome</keyword>
<evidence type="ECO:0000256" key="1">
    <source>
        <dbReference type="ARBA" id="ARBA00001913"/>
    </source>
</evidence>
<dbReference type="InterPro" id="IPR001254">
    <property type="entry name" value="Trypsin_dom"/>
</dbReference>
<evidence type="ECO:0000256" key="3">
    <source>
        <dbReference type="ARBA" id="ARBA00022723"/>
    </source>
</evidence>
<dbReference type="PRINTS" id="PR00722">
    <property type="entry name" value="CHYMOTRYPSIN"/>
</dbReference>
<dbReference type="SMART" id="SM00944">
    <property type="entry name" value="Pro-kuma_activ"/>
    <property type="match status" value="1"/>
</dbReference>
<dbReference type="Gene3D" id="2.60.40.10">
    <property type="entry name" value="Immunoglobulins"/>
    <property type="match status" value="1"/>
</dbReference>
<comment type="cofactor">
    <cofactor evidence="1">
        <name>Ca(2+)</name>
        <dbReference type="ChEBI" id="CHEBI:29108"/>
    </cofactor>
</comment>
<dbReference type="EMBL" id="JAYFSI010000002">
    <property type="protein sequence ID" value="MEA5360300.1"/>
    <property type="molecule type" value="Genomic_DNA"/>
</dbReference>
<dbReference type="EC" id="3.4.21.-" evidence="11"/>
<dbReference type="Gene3D" id="2.40.10.10">
    <property type="entry name" value="Trypsin-like serine proteases"/>
    <property type="match status" value="1"/>
</dbReference>
<dbReference type="SMART" id="SM00020">
    <property type="entry name" value="Tryp_SPc"/>
    <property type="match status" value="1"/>
</dbReference>
<evidence type="ECO:0000256" key="5">
    <source>
        <dbReference type="ARBA" id="ARBA00022825"/>
    </source>
</evidence>
<evidence type="ECO:0000256" key="7">
    <source>
        <dbReference type="ARBA" id="ARBA00023145"/>
    </source>
</evidence>
<sequence length="1103" mass="111982">MPKTLSAFRAVALAACLATAATAVVTGTASGAPPAPLVPLAPHGASLPAGAHRDGVLPDGQALHVAVSLRPHDQAGLDRFVAAVNDPRSPAYRHFLKAAEYNELFAPRQSDVDSVTSYLRGKGLHVDGVSGNRQVVDASGSAEVVRQAFGTRLSSFTGPDGKRFYANDNAPEVPAGIAATVRGVAGLTNREVAHRASAPGGPGGPGGGYTPAQFRTAYSMKNLSASYTGSGQTVGLIEFDAFKQSDINSWTSYFSQPSVTPRVVPVDGGVSSPGSNQLEVTLDVEAVAATAPGAAQVVYEAPNTDNAWVDEMAKIASDNAITVLSGSWLLGEKCESDPIAASHDSYTQLAAQGVTMLSASGDWGATGCGYNGDNSTVQADYPPSDPLFTGVGGTQLRTADTAGTYTSESCWNQGGTGNTRSGGAYSAIYDRPEWQTGSNAHRSVPDVAMDADYGAGALSVYMNGGWQDVGGTSLSSPLWAGYVAMVNQKAKAGGKATLGGINPALYSIAKGSAYTANFHDVTSGSNGTYSAGTGYDLCTGWGSMQGDTLADSLIGGTTPPAANDFSMTANPASVSVDPGKSATTTISTTVTKGSAQTVALTAAGLPAGVTATFDPASVTAGKSSTLTLTASSSASPGPATVTVTGKGSDATHTATVSLTVNGSGQGDFSLGVTPGSGSVAAGQSTSATVSTAAAVTGRGASPSVINGQPTTVAKYPFIISQHRTGGVRPQEQSCTGSVVAPRAVLIAAHCKFAQGDPKYLIYGRDDLADTGKGTRIEIAEYRIHPDYTPQSDEGFRNGNDVAIIFTKTDIPVPAGMTYPAIASSSDTLPVGTQGTAIGYGKTDANDANKNTKLREVVLPTVDGQNCKTIDSSIFNPDYMFCDGYGDGSKGLCQGDSGGPYYYNGKIYGVFSWLRTDCASYNAHGRLWGSMGDWANAQIGGTTPPPGGGDIALSAAGLPSGATATFAPTSVNAGGSSKLTIATSASTPAGTYKVTVTGKNATASHDTTFTLTVTKGSSGPVTVQDPGFQFTQHGQRVNLQLSASGGTGSYRWSATGLPPGLTIDAGTGLISGTAGTANQIFPVTVTATDTAGTSGRDQFSWYVY</sequence>
<dbReference type="CDD" id="cd11377">
    <property type="entry name" value="Pro-peptidase_S53"/>
    <property type="match status" value="1"/>
</dbReference>
<evidence type="ECO:0000259" key="10">
    <source>
        <dbReference type="PROSITE" id="PS51695"/>
    </source>
</evidence>
<evidence type="ECO:0000256" key="4">
    <source>
        <dbReference type="ARBA" id="ARBA00022801"/>
    </source>
</evidence>
<dbReference type="Proteomes" id="UP001304298">
    <property type="component" value="Unassembled WGS sequence"/>
</dbReference>
<dbReference type="InterPro" id="IPR015366">
    <property type="entry name" value="S53_propep"/>
</dbReference>
<dbReference type="SUPFAM" id="SSF54897">
    <property type="entry name" value="Protease propeptides/inhibitors"/>
    <property type="match status" value="1"/>
</dbReference>
<dbReference type="Pfam" id="PF05345">
    <property type="entry name" value="He_PIG"/>
    <property type="match status" value="1"/>
</dbReference>
<name>A0ABU5R270_9PSEU</name>
<evidence type="ECO:0000256" key="2">
    <source>
        <dbReference type="ARBA" id="ARBA00022670"/>
    </source>
</evidence>
<feature type="signal peptide" evidence="8">
    <location>
        <begin position="1"/>
        <end position="20"/>
    </location>
</feature>
<evidence type="ECO:0000259" key="9">
    <source>
        <dbReference type="PROSITE" id="PS50240"/>
    </source>
</evidence>
<dbReference type="PANTHER" id="PTHR14218:SF15">
    <property type="entry name" value="TRIPEPTIDYL-PEPTIDASE 1"/>
    <property type="match status" value="1"/>
</dbReference>
<keyword evidence="7" id="KW-0865">Zymogen</keyword>
<dbReference type="CDD" id="cd04056">
    <property type="entry name" value="Peptidases_S53"/>
    <property type="match status" value="1"/>
</dbReference>
<keyword evidence="8" id="KW-0732">Signal</keyword>
<dbReference type="PROSITE" id="PS50240">
    <property type="entry name" value="TRYPSIN_DOM"/>
    <property type="match status" value="1"/>
</dbReference>
<feature type="chain" id="PRO_5047298675" evidence="8">
    <location>
        <begin position="21"/>
        <end position="1103"/>
    </location>
</feature>
<dbReference type="SUPFAM" id="SSF49313">
    <property type="entry name" value="Cadherin-like"/>
    <property type="match status" value="1"/>
</dbReference>
<keyword evidence="5" id="KW-0720">Serine protease</keyword>
<dbReference type="RefSeq" id="WP_323326317.1">
    <property type="nucleotide sequence ID" value="NZ_JAYFSI010000002.1"/>
</dbReference>
<dbReference type="InterPro" id="IPR001314">
    <property type="entry name" value="Peptidase_S1A"/>
</dbReference>
<proteinExistence type="predicted"/>
<keyword evidence="3" id="KW-0479">Metal-binding</keyword>
<evidence type="ECO:0000313" key="11">
    <source>
        <dbReference type="EMBL" id="MEA5360300.1"/>
    </source>
</evidence>
<dbReference type="InterPro" id="IPR009003">
    <property type="entry name" value="Peptidase_S1_PA"/>
</dbReference>
<dbReference type="InterPro" id="IPR013783">
    <property type="entry name" value="Ig-like_fold"/>
</dbReference>
<keyword evidence="4 11" id="KW-0378">Hydrolase</keyword>
<keyword evidence="2" id="KW-0645">Protease</keyword>
<dbReference type="Pfam" id="PF09286">
    <property type="entry name" value="Pro-kuma_activ"/>
    <property type="match status" value="1"/>
</dbReference>
<dbReference type="CDD" id="cd00190">
    <property type="entry name" value="Tryp_SPc"/>
    <property type="match status" value="1"/>
</dbReference>
<evidence type="ECO:0000256" key="6">
    <source>
        <dbReference type="ARBA" id="ARBA00022837"/>
    </source>
</evidence>
<dbReference type="SUPFAM" id="SSF50494">
    <property type="entry name" value="Trypsin-like serine proteases"/>
    <property type="match status" value="1"/>
</dbReference>
<feature type="domain" description="Peptidase S53" evidence="10">
    <location>
        <begin position="208"/>
        <end position="562"/>
    </location>
</feature>
<dbReference type="InterPro" id="IPR036852">
    <property type="entry name" value="Peptidase_S8/S53_dom_sf"/>
</dbReference>
<protein>
    <submittedName>
        <fullName evidence="11">Trypsin-like serine protease</fullName>
        <ecNumber evidence="11">3.4.21.-</ecNumber>
    </submittedName>
</protein>
<feature type="domain" description="Peptidase S1" evidence="9">
    <location>
        <begin position="704"/>
        <end position="939"/>
    </location>
</feature>
<dbReference type="PANTHER" id="PTHR14218">
    <property type="entry name" value="PROTEASE S8 TRIPEPTIDYL PEPTIDASE I CLN2"/>
    <property type="match status" value="1"/>
</dbReference>
<organism evidence="11 12">
    <name type="scientific">Amycolatopsis heterodermiae</name>
    <dbReference type="NCBI Taxonomy" id="3110235"/>
    <lineage>
        <taxon>Bacteria</taxon>
        <taxon>Bacillati</taxon>
        <taxon>Actinomycetota</taxon>
        <taxon>Actinomycetes</taxon>
        <taxon>Pseudonocardiales</taxon>
        <taxon>Pseudonocardiaceae</taxon>
        <taxon>Amycolatopsis</taxon>
    </lineage>
</organism>
<gene>
    <name evidence="11" type="ORF">VA596_12205</name>
</gene>